<dbReference type="EMBL" id="JAVDWQ010000009">
    <property type="protein sequence ID" value="MDR7210862.1"/>
    <property type="molecule type" value="Genomic_DNA"/>
</dbReference>
<protein>
    <submittedName>
        <fullName evidence="1">Uncharacterized protein</fullName>
    </submittedName>
</protein>
<accession>A0ABU1Y9F3</accession>
<gene>
    <name evidence="1" type="ORF">J2W48_002813</name>
</gene>
<evidence type="ECO:0000313" key="1">
    <source>
        <dbReference type="EMBL" id="MDR7210862.1"/>
    </source>
</evidence>
<proteinExistence type="predicted"/>
<evidence type="ECO:0000313" key="2">
    <source>
        <dbReference type="Proteomes" id="UP001269081"/>
    </source>
</evidence>
<dbReference type="Proteomes" id="UP001269081">
    <property type="component" value="Unassembled WGS sequence"/>
</dbReference>
<comment type="caution">
    <text evidence="1">The sequence shown here is derived from an EMBL/GenBank/DDBJ whole genome shotgun (WGS) entry which is preliminary data.</text>
</comment>
<keyword evidence="2" id="KW-1185">Reference proteome</keyword>
<organism evidence="1 2">
    <name type="scientific">Flavobacterium piscis</name>
    <dbReference type="NCBI Taxonomy" id="1114874"/>
    <lineage>
        <taxon>Bacteria</taxon>
        <taxon>Pseudomonadati</taxon>
        <taxon>Bacteroidota</taxon>
        <taxon>Flavobacteriia</taxon>
        <taxon>Flavobacteriales</taxon>
        <taxon>Flavobacteriaceae</taxon>
        <taxon>Flavobacterium</taxon>
    </lineage>
</organism>
<name>A0ABU1Y9F3_9FLAO</name>
<dbReference type="RefSeq" id="WP_310282216.1">
    <property type="nucleotide sequence ID" value="NZ_JAVDWQ010000009.1"/>
</dbReference>
<sequence>MSFEDFMNEIDMETPPSETVIYGEYLLKTNLIPIYPIEGFFKVYHFKSQFAIEKKFYNVEKLKKVYLGVIFQSNWDSKIKMIKYLNLKKRKVKLVLSKIKNAFNHTK</sequence>
<reference evidence="1 2" key="1">
    <citation type="submission" date="2023-07" db="EMBL/GenBank/DDBJ databases">
        <title>Sorghum-associated microbial communities from plants grown in Nebraska, USA.</title>
        <authorList>
            <person name="Schachtman D."/>
        </authorList>
    </citation>
    <scope>NUCLEOTIDE SEQUENCE [LARGE SCALE GENOMIC DNA]</scope>
    <source>
        <strain evidence="1 2">4129</strain>
    </source>
</reference>